<protein>
    <submittedName>
        <fullName evidence="2">Uncharacterized protein</fullName>
    </submittedName>
</protein>
<evidence type="ECO:0000313" key="2">
    <source>
        <dbReference type="EMBL" id="BAQ49305.1"/>
    </source>
</evidence>
<keyword evidence="2" id="KW-0614">Plasmid</keyword>
<name>A0A0C6G0N6_9HYPH</name>
<dbReference type="Proteomes" id="UP000061432">
    <property type="component" value="Plasmid pMaq22A_1p"/>
</dbReference>
<feature type="region of interest" description="Disordered" evidence="1">
    <location>
        <begin position="111"/>
        <end position="135"/>
    </location>
</feature>
<evidence type="ECO:0000313" key="3">
    <source>
        <dbReference type="Proteomes" id="UP000061432"/>
    </source>
</evidence>
<organism evidence="2 3">
    <name type="scientific">Methylobacterium aquaticum</name>
    <dbReference type="NCBI Taxonomy" id="270351"/>
    <lineage>
        <taxon>Bacteria</taxon>
        <taxon>Pseudomonadati</taxon>
        <taxon>Pseudomonadota</taxon>
        <taxon>Alphaproteobacteria</taxon>
        <taxon>Hyphomicrobiales</taxon>
        <taxon>Methylobacteriaceae</taxon>
        <taxon>Methylobacterium</taxon>
    </lineage>
</organism>
<evidence type="ECO:0000256" key="1">
    <source>
        <dbReference type="SAM" id="MobiDB-lite"/>
    </source>
</evidence>
<dbReference type="AlphaFoldDB" id="A0A0C6G0N6"/>
<reference evidence="2 3" key="1">
    <citation type="journal article" date="2015" name="Genome Announc.">
        <title>Complete Genome Sequence of Methylobacterium aquaticum Strain 22A, Isolated from Racomitrium japonicum Moss.</title>
        <authorList>
            <person name="Tani A."/>
            <person name="Ogura Y."/>
            <person name="Hayashi T."/>
            <person name="Kimbara K."/>
        </authorList>
    </citation>
    <scope>NUCLEOTIDE SEQUENCE [LARGE SCALE GENOMIC DNA]</scope>
    <source>
        <strain evidence="2 3">MA-22A</strain>
        <plasmid evidence="3">Plasmid pMaq22A_1p DNA</plasmid>
    </source>
</reference>
<proteinExistence type="predicted"/>
<dbReference type="EMBL" id="AP014705">
    <property type="protein sequence ID" value="BAQ49305.1"/>
    <property type="molecule type" value="Genomic_DNA"/>
</dbReference>
<reference evidence="3" key="2">
    <citation type="submission" date="2015-01" db="EMBL/GenBank/DDBJ databases">
        <title>Complete genome sequence of Methylobacterium aquaticum strain 22A.</title>
        <authorList>
            <person name="Tani A."/>
            <person name="Ogura Y."/>
            <person name="Hayashi T."/>
        </authorList>
    </citation>
    <scope>NUCLEOTIDE SEQUENCE [LARGE SCALE GENOMIC DNA]</scope>
    <source>
        <strain evidence="3">MA-22A</strain>
        <plasmid evidence="3">Plasmid pMaq22A_1p DNA</plasmid>
    </source>
</reference>
<dbReference type="KEGG" id="maqu:Maq22A_1p35335"/>
<dbReference type="PATRIC" id="fig|270351.10.peg.6373"/>
<gene>
    <name evidence="2" type="ORF">Maq22A_1p35335</name>
</gene>
<dbReference type="RefSeq" id="WP_060850384.1">
    <property type="nucleotide sequence ID" value="NZ_AP014705.1"/>
</dbReference>
<sequence length="135" mass="14785">MILREERTDDLDALIEAEYVVLHKHFEDRLAPLLVRRALRDADDRLPSSAVAVHVTMPAPAEGPEAPRARSLVARLSIKALIEAPGHRMYRRALNRIVLDAVFTSNARKAPPLRAGMDSAGGESRHPGIQADAPA</sequence>
<geneLocation type="plasmid" evidence="3">
    <name>pMaq22A_1p DNA</name>
</geneLocation>
<accession>A0A0C6G0N6</accession>